<dbReference type="Proteomes" id="UP000247634">
    <property type="component" value="Chromosome"/>
</dbReference>
<evidence type="ECO:0000256" key="1">
    <source>
        <dbReference type="SAM" id="Coils"/>
    </source>
</evidence>
<dbReference type="OrthoDB" id="3982708at2"/>
<protein>
    <submittedName>
        <fullName evidence="2">Uncharacterized protein</fullName>
    </submittedName>
</protein>
<name>A0A2U9P2P7_STRAS</name>
<dbReference type="SUPFAM" id="SSF140453">
    <property type="entry name" value="EsxAB dimer-like"/>
    <property type="match status" value="1"/>
</dbReference>
<organism evidence="2 3">
    <name type="scientific">Streptomyces actuosus</name>
    <dbReference type="NCBI Taxonomy" id="1885"/>
    <lineage>
        <taxon>Bacteria</taxon>
        <taxon>Bacillati</taxon>
        <taxon>Actinomycetota</taxon>
        <taxon>Actinomycetes</taxon>
        <taxon>Kitasatosporales</taxon>
        <taxon>Streptomycetaceae</taxon>
        <taxon>Streptomyces</taxon>
    </lineage>
</organism>
<accession>A0A2U9P2P7</accession>
<sequence>MAETFYLSLLAANLSALDDLADRWEGIHRDIKGLGKRMHDEVLSPLRDKGYWEGAAAPYAWKMIDDIERQLENAAKVADSARRVVEDAVSDLKSAQRELKDATRRAKEKGLYINANGTLARDVIDNVCKAELTDEDKKTIEAANHEIAEILKRGVIADRNLAYSLMADIGLGQWFNSDPQLRDIDSTARIGQDEYNALDLAMQGKDPYPGLSSDDPYSLGSDWVTGDGPRHREYYSGDEMTELIRSSDSMKQLRLDTLDQFRRTGQPEGSVAYSISESGKLGALKKLVTTDLPAIVTGDKDHLGEAFTGSYNLHYTVKGQEPDGSLVVEYKLHNNTSNESFLHYIGYYDWLEKTNREKGVFSSVDQEIVWTERIPAKGK</sequence>
<reference evidence="2 3" key="1">
    <citation type="submission" date="2018-06" db="EMBL/GenBank/DDBJ databases">
        <title>The complete genome sequence of a nosiheptide producer Streptomyces actuosus ATCC 25421: deducing the ability of producing a new class III lantibiotics.</title>
        <authorList>
            <person name="Liu W."/>
            <person name="Sun F."/>
            <person name="Hu Y."/>
        </authorList>
    </citation>
    <scope>NUCLEOTIDE SEQUENCE [LARGE SCALE GENOMIC DNA]</scope>
    <source>
        <strain evidence="2 3">ATCC 25421</strain>
    </source>
</reference>
<dbReference type="RefSeq" id="WP_110628709.1">
    <property type="nucleotide sequence ID" value="NZ_CP029788.1"/>
</dbReference>
<keyword evidence="1" id="KW-0175">Coiled coil</keyword>
<evidence type="ECO:0000313" key="2">
    <source>
        <dbReference type="EMBL" id="AWT43797.1"/>
    </source>
</evidence>
<dbReference type="AlphaFoldDB" id="A0A2U9P2P7"/>
<gene>
    <name evidence="2" type="ORF">DMT42_16710</name>
</gene>
<dbReference type="KEGG" id="sact:DMT42_16710"/>
<dbReference type="InterPro" id="IPR036689">
    <property type="entry name" value="ESAT-6-like_sf"/>
</dbReference>
<proteinExistence type="predicted"/>
<feature type="coiled-coil region" evidence="1">
    <location>
        <begin position="64"/>
        <end position="105"/>
    </location>
</feature>
<keyword evidence="3" id="KW-1185">Reference proteome</keyword>
<evidence type="ECO:0000313" key="3">
    <source>
        <dbReference type="Proteomes" id="UP000247634"/>
    </source>
</evidence>
<dbReference type="EMBL" id="CP029788">
    <property type="protein sequence ID" value="AWT43797.1"/>
    <property type="molecule type" value="Genomic_DNA"/>
</dbReference>